<reference evidence="1" key="1">
    <citation type="submission" date="2024-05" db="EMBL/GenBank/DDBJ databases">
        <title>Whole-Genome Sequence of CFS9, a Potential Fish Probiotic Isolated from the Body Surface of Silurus asotus.</title>
        <authorList>
            <person name="Kojima M."/>
            <person name="Tobioka K."/>
            <person name="Yokota K."/>
            <person name="Nakatani H."/>
            <person name="Hori K."/>
            <person name="Tamaru Y."/>
            <person name="Okazaki F."/>
        </authorList>
    </citation>
    <scope>NUCLEOTIDE SEQUENCE</scope>
    <source>
        <strain evidence="1">CFS9</strain>
    </source>
</reference>
<dbReference type="EMBL" id="AP031573">
    <property type="protein sequence ID" value="BFM44125.1"/>
    <property type="molecule type" value="Genomic_DNA"/>
</dbReference>
<sequence length="199" mass="22930">MSIMLLNKSMKNKNTLYTQPKAFHHTKAFVPFSKFKYNYYFSIANQTPKSMKPTILLSTLILLFTTNLFSQTIADLKLKPKEIPKGYTLNDGNICITPQACTFYNDIETYASIVGTLKSKSIQNFKSKTDRGSVMYFEFEHTFKGDRFLQGLLWGKDGQPSDEHPEEYLAKGKFLIIWNFHPNSVLKEKSETKIEALLQ</sequence>
<organism evidence="1">
    <name type="scientific">Flavobacterium sp. CFS9</name>
    <dbReference type="NCBI Taxonomy" id="3143118"/>
    <lineage>
        <taxon>Bacteria</taxon>
        <taxon>Pseudomonadati</taxon>
        <taxon>Bacteroidota</taxon>
        <taxon>Flavobacteriia</taxon>
        <taxon>Flavobacteriales</taxon>
        <taxon>Flavobacteriaceae</taxon>
        <taxon>Flavobacterium</taxon>
    </lineage>
</organism>
<proteinExistence type="predicted"/>
<accession>A0AAT9H3T8</accession>
<evidence type="ECO:0000313" key="1">
    <source>
        <dbReference type="EMBL" id="BFM44125.1"/>
    </source>
</evidence>
<gene>
    <name evidence="1" type="ORF">CFS9_27660</name>
</gene>
<name>A0AAT9H3T8_9FLAO</name>
<protein>
    <submittedName>
        <fullName evidence="1">Uncharacterized protein</fullName>
    </submittedName>
</protein>
<dbReference type="AlphaFoldDB" id="A0AAT9H3T8"/>